<dbReference type="InterPro" id="IPR000436">
    <property type="entry name" value="Sushi_SCR_CCP_dom"/>
</dbReference>
<evidence type="ECO:0000256" key="7">
    <source>
        <dbReference type="SAM" id="MobiDB-lite"/>
    </source>
</evidence>
<feature type="domain" description="AMOP" evidence="8">
    <location>
        <begin position="308"/>
        <end position="442"/>
    </location>
</feature>
<dbReference type="InterPro" id="IPR036508">
    <property type="entry name" value="Chitin-bd_dom_sf"/>
</dbReference>
<dbReference type="InterPro" id="IPR035976">
    <property type="entry name" value="Sushi/SCR/CCP_sf"/>
</dbReference>
<dbReference type="InterPro" id="IPR005533">
    <property type="entry name" value="AMOP_dom"/>
</dbReference>
<evidence type="ECO:0000256" key="4">
    <source>
        <dbReference type="ARBA" id="ARBA00023136"/>
    </source>
</evidence>
<gene>
    <name evidence="11" type="ORF">Fcan01_19126</name>
</gene>
<keyword evidence="2" id="KW-0812">Transmembrane</keyword>
<dbReference type="InterPro" id="IPR001846">
    <property type="entry name" value="VWF_type-D"/>
</dbReference>
<evidence type="ECO:0000259" key="10">
    <source>
        <dbReference type="PROSITE" id="PS50940"/>
    </source>
</evidence>
<dbReference type="SMART" id="SM00494">
    <property type="entry name" value="ChtBD2"/>
    <property type="match status" value="1"/>
</dbReference>
<dbReference type="PANTHER" id="PTHR13802:SF52">
    <property type="entry name" value="MUCIN-4"/>
    <property type="match status" value="1"/>
</dbReference>
<comment type="caution">
    <text evidence="6">Lacks conserved residue(s) required for the propagation of feature annotation.</text>
</comment>
<evidence type="ECO:0000313" key="12">
    <source>
        <dbReference type="Proteomes" id="UP000198287"/>
    </source>
</evidence>
<dbReference type="SMART" id="SM00723">
    <property type="entry name" value="AMOP"/>
    <property type="match status" value="1"/>
</dbReference>
<dbReference type="GO" id="GO:0008061">
    <property type="term" value="F:chitin binding"/>
    <property type="evidence" value="ECO:0007669"/>
    <property type="project" value="InterPro"/>
</dbReference>
<feature type="domain" description="Chitin-binding type-2" evidence="10">
    <location>
        <begin position="775"/>
        <end position="830"/>
    </location>
</feature>
<keyword evidence="3" id="KW-1133">Transmembrane helix</keyword>
<comment type="caution">
    <text evidence="11">The sequence shown here is derived from an EMBL/GenBank/DDBJ whole genome shotgun (WGS) entry which is preliminary data.</text>
</comment>
<keyword evidence="4" id="KW-0472">Membrane</keyword>
<dbReference type="SMART" id="SM00032">
    <property type="entry name" value="CCP"/>
    <property type="match status" value="1"/>
</dbReference>
<feature type="domain" description="Sushi" evidence="9">
    <location>
        <begin position="715"/>
        <end position="772"/>
    </location>
</feature>
<dbReference type="Proteomes" id="UP000198287">
    <property type="component" value="Unassembled WGS sequence"/>
</dbReference>
<dbReference type="Gene3D" id="2.10.70.10">
    <property type="entry name" value="Complement Module, domain 1"/>
    <property type="match status" value="1"/>
</dbReference>
<dbReference type="OrthoDB" id="6020543at2759"/>
<evidence type="ECO:0000256" key="1">
    <source>
        <dbReference type="ARBA" id="ARBA00004370"/>
    </source>
</evidence>
<dbReference type="CDD" id="cd00033">
    <property type="entry name" value="CCP"/>
    <property type="match status" value="1"/>
</dbReference>
<evidence type="ECO:0000256" key="3">
    <source>
        <dbReference type="ARBA" id="ARBA00022989"/>
    </source>
</evidence>
<comment type="subcellular location">
    <subcellularLocation>
        <location evidence="1">Membrane</location>
    </subcellularLocation>
</comment>
<dbReference type="InterPro" id="IPR051495">
    <property type="entry name" value="Epithelial_Barrier/Signaling"/>
</dbReference>
<evidence type="ECO:0000259" key="9">
    <source>
        <dbReference type="PROSITE" id="PS50923"/>
    </source>
</evidence>
<evidence type="ECO:0000256" key="5">
    <source>
        <dbReference type="ARBA" id="ARBA00023157"/>
    </source>
</evidence>
<dbReference type="InterPro" id="IPR056619">
    <property type="entry name" value="C8-3_MUC4"/>
</dbReference>
<dbReference type="PANTHER" id="PTHR13802">
    <property type="entry name" value="MUCIN 4-RELATED"/>
    <property type="match status" value="1"/>
</dbReference>
<evidence type="ECO:0000313" key="11">
    <source>
        <dbReference type="EMBL" id="OXA46284.1"/>
    </source>
</evidence>
<name>A0A226DN56_FOLCA</name>
<keyword evidence="12" id="KW-1185">Reference proteome</keyword>
<evidence type="ECO:0000256" key="6">
    <source>
        <dbReference type="PROSITE-ProRule" id="PRU00302"/>
    </source>
</evidence>
<evidence type="ECO:0000256" key="2">
    <source>
        <dbReference type="ARBA" id="ARBA00022692"/>
    </source>
</evidence>
<dbReference type="GO" id="GO:0016020">
    <property type="term" value="C:membrane"/>
    <property type="evidence" value="ECO:0007669"/>
    <property type="project" value="UniProtKB-SubCell"/>
</dbReference>
<dbReference type="Pfam" id="PF03782">
    <property type="entry name" value="AMOP"/>
    <property type="match status" value="1"/>
</dbReference>
<sequence length="830" mass="92172">MSITSNLNILYRIDSEGFISEIQGRFDTRLNSRSGVIFENFIDPDASLAKLLLDDIAVRASTLVATEIQTFTRFITDFMDILLTEIKFYDIITWHRYGNTTTDPPVVCSRQNSRSSISVGNWYVPIFGHAPLTIRGSRLDILKGLECRFEDVSTIVVQATIQNLSTASCEIPYLHQTGRIPVEIVQVFPSGCDQNFKETIFSAKPDDINTSMDAKVANDGRVELIWDATYFKSSHLQLHLAELLADQGTWQSRGILVSSIVNSGQYSGYPENPSILATLKSGFVLFISPPTETTAIYSDVLYTGYGKTKEYFIEVCQSWYETDPGPPTNLEPCPPLFTQALVDPRFEYEWELQNPEKIEFYHSGAQNSFRQVIPNSNGAGSQCTYKDGTLLIGAPGGGSADYASPNNRTGFISHHIWDVYPWYICCGFSQDAQSCRKYYERRPSDDGTEYVPPPRPGNGEGDPHMTTFDGVSYTFNGVGEFFMIKSNSGVKDREFQMQARMTQFVDTASGQARNASAFTSFAFREINNNNELLIQLQVTSAEEAGHGLVVLLNQSLLEIPPGFRYQSGKPFVSETQVDGSISVYFDSEGIISTVFVKFSTGFSFNIISTGLGALSVMSFAEIHNEFGVQWRTTAAQSIFTYDFGKTHASYQDLGFTPNFDEPSPEDFPEAGEVCGNSKQCLYDYVSTGSLDFAKNTKQSQDDFEAVQDTIDEIVTMCDPLQAPSDGWFSVDNYLAGSVATFYCNPGFVVDGSPSVVCTDDGTWDKRAPICVEEQGFDCSGREDGYYADVTDCRKYIGCIREALRSYTCPFPMLFDSVRFTCVPANSAVCA</sequence>
<dbReference type="PROSITE" id="PS50940">
    <property type="entry name" value="CHIT_BIND_II"/>
    <property type="match status" value="1"/>
</dbReference>
<feature type="disulfide bond" evidence="6">
    <location>
        <begin position="743"/>
        <end position="770"/>
    </location>
</feature>
<dbReference type="Pfam" id="PF01607">
    <property type="entry name" value="CBM_14"/>
    <property type="match status" value="1"/>
</dbReference>
<proteinExistence type="predicted"/>
<dbReference type="PROSITE" id="PS50923">
    <property type="entry name" value="SUSHI"/>
    <property type="match status" value="1"/>
</dbReference>
<feature type="region of interest" description="Disordered" evidence="7">
    <location>
        <begin position="441"/>
        <end position="463"/>
    </location>
</feature>
<protein>
    <submittedName>
        <fullName evidence="11">Sushi domain-containing protein 2</fullName>
    </submittedName>
</protein>
<keyword evidence="5 6" id="KW-1015">Disulfide bond</keyword>
<dbReference type="Pfam" id="PF23263">
    <property type="entry name" value="C8-3_MUC4"/>
    <property type="match status" value="1"/>
</dbReference>
<dbReference type="GO" id="GO:0005576">
    <property type="term" value="C:extracellular region"/>
    <property type="evidence" value="ECO:0007669"/>
    <property type="project" value="InterPro"/>
</dbReference>
<dbReference type="SUPFAM" id="SSF57535">
    <property type="entry name" value="Complement control module/SCR domain"/>
    <property type="match status" value="1"/>
</dbReference>
<evidence type="ECO:0000259" key="8">
    <source>
        <dbReference type="PROSITE" id="PS50856"/>
    </source>
</evidence>
<reference evidence="11 12" key="1">
    <citation type="submission" date="2015-12" db="EMBL/GenBank/DDBJ databases">
        <title>The genome of Folsomia candida.</title>
        <authorList>
            <person name="Faddeeva A."/>
            <person name="Derks M.F."/>
            <person name="Anvar Y."/>
            <person name="Smit S."/>
            <person name="Van Straalen N."/>
            <person name="Roelofs D."/>
        </authorList>
    </citation>
    <scope>NUCLEOTIDE SEQUENCE [LARGE SCALE GENOMIC DNA]</scope>
    <source>
        <strain evidence="11 12">VU population</strain>
        <tissue evidence="11">Whole body</tissue>
    </source>
</reference>
<dbReference type="Gene3D" id="2.170.140.10">
    <property type="entry name" value="Chitin binding domain"/>
    <property type="match status" value="1"/>
</dbReference>
<keyword evidence="6" id="KW-0768">Sushi</keyword>
<dbReference type="Pfam" id="PF00084">
    <property type="entry name" value="Sushi"/>
    <property type="match status" value="1"/>
</dbReference>
<dbReference type="AlphaFoldDB" id="A0A226DN56"/>
<dbReference type="EMBL" id="LNIX01000016">
    <property type="protein sequence ID" value="OXA46284.1"/>
    <property type="molecule type" value="Genomic_DNA"/>
</dbReference>
<dbReference type="Pfam" id="PF00094">
    <property type="entry name" value="VWD"/>
    <property type="match status" value="1"/>
</dbReference>
<dbReference type="PROSITE" id="PS50856">
    <property type="entry name" value="AMOP"/>
    <property type="match status" value="1"/>
</dbReference>
<organism evidence="11 12">
    <name type="scientific">Folsomia candida</name>
    <name type="common">Springtail</name>
    <dbReference type="NCBI Taxonomy" id="158441"/>
    <lineage>
        <taxon>Eukaryota</taxon>
        <taxon>Metazoa</taxon>
        <taxon>Ecdysozoa</taxon>
        <taxon>Arthropoda</taxon>
        <taxon>Hexapoda</taxon>
        <taxon>Collembola</taxon>
        <taxon>Entomobryomorpha</taxon>
        <taxon>Isotomoidea</taxon>
        <taxon>Isotomidae</taxon>
        <taxon>Proisotominae</taxon>
        <taxon>Folsomia</taxon>
    </lineage>
</organism>
<dbReference type="SUPFAM" id="SSF57625">
    <property type="entry name" value="Invertebrate chitin-binding proteins"/>
    <property type="match status" value="1"/>
</dbReference>
<accession>A0A226DN56</accession>
<dbReference type="InterPro" id="IPR002557">
    <property type="entry name" value="Chitin-bd_dom"/>
</dbReference>